<name>A0A5Q2RJ85_9ACTN</name>
<sequence length="167" mass="17561">MRPPVDVAGPPVPIQEAVGEFVTALVGRGCAASKVALTPIEPDGAHVVAAYRDTQGRVLALSVADLDFAAGTGASLGMIPANAAHESVAAGELEETLFENYQEVANIMMSLLNSPTSPHLKLDAVWSTADEAVPDEVWDLVRNPGKRREFAVTIEGYGSGRLGIIIR</sequence>
<proteinExistence type="predicted"/>
<dbReference type="Proteomes" id="UP000334019">
    <property type="component" value="Chromosome"/>
</dbReference>
<evidence type="ECO:0000313" key="2">
    <source>
        <dbReference type="Proteomes" id="UP000334019"/>
    </source>
</evidence>
<evidence type="ECO:0008006" key="3">
    <source>
        <dbReference type="Google" id="ProtNLM"/>
    </source>
</evidence>
<keyword evidence="2" id="KW-1185">Reference proteome</keyword>
<dbReference type="KEGG" id="atq:GH723_05635"/>
<reference evidence="1 2" key="1">
    <citation type="submission" date="2019-11" db="EMBL/GenBank/DDBJ databases">
        <authorList>
            <person name="He Y."/>
        </authorList>
    </citation>
    <scope>NUCLEOTIDE SEQUENCE [LARGE SCALE GENOMIC DNA]</scope>
    <source>
        <strain evidence="1 2">SCSIO 58843</strain>
    </source>
</reference>
<evidence type="ECO:0000313" key="1">
    <source>
        <dbReference type="EMBL" id="QGG94631.1"/>
    </source>
</evidence>
<accession>A0A5Q2RJ85</accession>
<gene>
    <name evidence="1" type="ORF">GH723_05635</name>
</gene>
<dbReference type="RefSeq" id="WP_153758737.1">
    <property type="nucleotide sequence ID" value="NZ_CP045851.1"/>
</dbReference>
<protein>
    <recommendedName>
        <fullName evidence="3">Chemotaxis phosphatase CheX-like domain-containing protein</fullName>
    </recommendedName>
</protein>
<dbReference type="AlphaFoldDB" id="A0A5Q2RJ85"/>
<organism evidence="1 2">
    <name type="scientific">Actinomarinicola tropica</name>
    <dbReference type="NCBI Taxonomy" id="2789776"/>
    <lineage>
        <taxon>Bacteria</taxon>
        <taxon>Bacillati</taxon>
        <taxon>Actinomycetota</taxon>
        <taxon>Acidimicrobiia</taxon>
        <taxon>Acidimicrobiales</taxon>
        <taxon>Iamiaceae</taxon>
        <taxon>Actinomarinicola</taxon>
    </lineage>
</organism>
<dbReference type="EMBL" id="CP045851">
    <property type="protein sequence ID" value="QGG94631.1"/>
    <property type="molecule type" value="Genomic_DNA"/>
</dbReference>